<proteinExistence type="inferred from homology"/>
<feature type="transmembrane region" description="Helical" evidence="13">
    <location>
        <begin position="112"/>
        <end position="135"/>
    </location>
</feature>
<sequence length="481" mass="51924">MIASGGLGAGIARRGLGPEHADPKAVRLAPHPAGGRPAHCTHRSPPVVLRPARSNRSKCPRAVVPGLAPVVTEAEEASWAREGDMGAPRDEGWLGRIGDALARWGGGPARHYACFLLVGAAYLAAFSGPACDWLARAVVDVPGLLSSAVPAVSRAQWLAVITDAVSFSGVIFVFGVMPLMDLILGRDAREAPEGAATDLAYDIPQYLLVPLHLGLLACLCLRAPALMATPVAFLGAMLSAGNAGGLAVTAAHNLLHSTKPVDKLLSKVLLWSTCYMHWGQSHLAHHVQIGTPHDPSTARFGEPLYSFLPRCIVGNFQDAIRLEKQRLVAKGQSLLSFHNRMFAWVVAPAVMLAAGWAVSGPPGVLMLLGQAVVAVLLLHSVDYVEHYGLRRDAGDRVGPQHSWNSDWAFSNRVFFMLQRHPDHHLHASVPYQVMKAHEGYLCLFVFLFVCLLVYLFIINLFICCLFVYLFVVDPAHCITLN</sequence>
<comment type="subcellular location">
    <subcellularLocation>
        <location evidence="1">Cell inner membrane</location>
        <topology evidence="1">Multi-pass membrane protein</topology>
    </subcellularLocation>
</comment>
<evidence type="ECO:0000256" key="11">
    <source>
        <dbReference type="ARBA" id="ARBA00023136"/>
    </source>
</evidence>
<evidence type="ECO:0000256" key="7">
    <source>
        <dbReference type="ARBA" id="ARBA00022989"/>
    </source>
</evidence>
<dbReference type="GO" id="GO:0006629">
    <property type="term" value="P:lipid metabolic process"/>
    <property type="evidence" value="ECO:0007669"/>
    <property type="project" value="InterPro"/>
</dbReference>
<keyword evidence="10" id="KW-0503">Monooxygenase</keyword>
<dbReference type="GO" id="GO:0004497">
    <property type="term" value="F:monooxygenase activity"/>
    <property type="evidence" value="ECO:0007669"/>
    <property type="project" value="UniProtKB-KW"/>
</dbReference>
<dbReference type="PANTHER" id="PTHR38674">
    <property type="entry name" value="ALKANE 1-MONOOXYGENASE 1"/>
    <property type="match status" value="1"/>
</dbReference>
<dbReference type="InterPro" id="IPR033885">
    <property type="entry name" value="AlkB/XylM"/>
</dbReference>
<feature type="transmembrane region" description="Helical" evidence="13">
    <location>
        <begin position="341"/>
        <end position="358"/>
    </location>
</feature>
<keyword evidence="6" id="KW-0479">Metal-binding</keyword>
<reference evidence="15" key="1">
    <citation type="submission" date="2020-12" db="EMBL/GenBank/DDBJ databases">
        <authorList>
            <person name="Iha C."/>
        </authorList>
    </citation>
    <scope>NUCLEOTIDE SEQUENCE</scope>
</reference>
<comment type="caution">
    <text evidence="15">The sequence shown here is derived from an EMBL/GenBank/DDBJ whole genome shotgun (WGS) entry which is preliminary data.</text>
</comment>
<evidence type="ECO:0000256" key="5">
    <source>
        <dbReference type="ARBA" id="ARBA00022692"/>
    </source>
</evidence>
<keyword evidence="3" id="KW-1003">Cell membrane</keyword>
<evidence type="ECO:0000256" key="1">
    <source>
        <dbReference type="ARBA" id="ARBA00004429"/>
    </source>
</evidence>
<evidence type="ECO:0000256" key="6">
    <source>
        <dbReference type="ARBA" id="ARBA00022723"/>
    </source>
</evidence>
<feature type="domain" description="Fatty acid desaturase" evidence="14">
    <location>
        <begin position="231"/>
        <end position="432"/>
    </location>
</feature>
<dbReference type="Pfam" id="PF00487">
    <property type="entry name" value="FA_desaturase"/>
    <property type="match status" value="1"/>
</dbReference>
<comment type="similarity">
    <text evidence="2">Belongs to the fatty acid desaturase type 1 family. AlkB subfamily.</text>
</comment>
<dbReference type="OrthoDB" id="507375at2759"/>
<feature type="transmembrane region" description="Helical" evidence="13">
    <location>
        <begin position="440"/>
        <end position="471"/>
    </location>
</feature>
<evidence type="ECO:0000256" key="4">
    <source>
        <dbReference type="ARBA" id="ARBA00022519"/>
    </source>
</evidence>
<feature type="transmembrane region" description="Helical" evidence="13">
    <location>
        <begin position="231"/>
        <end position="255"/>
    </location>
</feature>
<protein>
    <recommendedName>
        <fullName evidence="14">Fatty acid desaturase domain-containing protein</fullName>
    </recommendedName>
</protein>
<dbReference type="InterPro" id="IPR005804">
    <property type="entry name" value="FA_desaturase_dom"/>
</dbReference>
<keyword evidence="4" id="KW-0997">Cell inner membrane</keyword>
<evidence type="ECO:0000313" key="16">
    <source>
        <dbReference type="Proteomes" id="UP000708148"/>
    </source>
</evidence>
<dbReference type="PANTHER" id="PTHR38674:SF1">
    <property type="entry name" value="ALKANE 1-MONOOXYGENASE 1"/>
    <property type="match status" value="1"/>
</dbReference>
<keyword evidence="8" id="KW-0560">Oxidoreductase</keyword>
<keyword evidence="7 13" id="KW-1133">Transmembrane helix</keyword>
<keyword evidence="16" id="KW-1185">Reference proteome</keyword>
<evidence type="ECO:0000259" key="14">
    <source>
        <dbReference type="Pfam" id="PF00487"/>
    </source>
</evidence>
<dbReference type="GO" id="GO:0005886">
    <property type="term" value="C:plasma membrane"/>
    <property type="evidence" value="ECO:0007669"/>
    <property type="project" value="UniProtKB-SubCell"/>
</dbReference>
<evidence type="ECO:0000313" key="15">
    <source>
        <dbReference type="EMBL" id="CAD7702970.1"/>
    </source>
</evidence>
<keyword evidence="9" id="KW-0408">Iron</keyword>
<evidence type="ECO:0000256" key="13">
    <source>
        <dbReference type="SAM" id="Phobius"/>
    </source>
</evidence>
<gene>
    <name evidence="15" type="ORF">OSTQU699_LOCUS8327</name>
</gene>
<dbReference type="GO" id="GO:0046872">
    <property type="term" value="F:metal ion binding"/>
    <property type="evidence" value="ECO:0007669"/>
    <property type="project" value="UniProtKB-KW"/>
</dbReference>
<evidence type="ECO:0000256" key="3">
    <source>
        <dbReference type="ARBA" id="ARBA00022475"/>
    </source>
</evidence>
<dbReference type="EMBL" id="CAJHUC010002016">
    <property type="protein sequence ID" value="CAD7702970.1"/>
    <property type="molecule type" value="Genomic_DNA"/>
</dbReference>
<organism evidence="15 16">
    <name type="scientific">Ostreobium quekettii</name>
    <dbReference type="NCBI Taxonomy" id="121088"/>
    <lineage>
        <taxon>Eukaryota</taxon>
        <taxon>Viridiplantae</taxon>
        <taxon>Chlorophyta</taxon>
        <taxon>core chlorophytes</taxon>
        <taxon>Ulvophyceae</taxon>
        <taxon>TCBD clade</taxon>
        <taxon>Bryopsidales</taxon>
        <taxon>Ostreobineae</taxon>
        <taxon>Ostreobiaceae</taxon>
        <taxon>Ostreobium</taxon>
    </lineage>
</organism>
<feature type="transmembrane region" description="Helical" evidence="13">
    <location>
        <begin position="205"/>
        <end position="225"/>
    </location>
</feature>
<keyword evidence="5 13" id="KW-0812">Transmembrane</keyword>
<name>A0A8S1J6H9_9CHLO</name>
<evidence type="ECO:0000256" key="8">
    <source>
        <dbReference type="ARBA" id="ARBA00023002"/>
    </source>
</evidence>
<feature type="transmembrane region" description="Helical" evidence="13">
    <location>
        <begin position="364"/>
        <end position="381"/>
    </location>
</feature>
<feature type="transmembrane region" description="Helical" evidence="13">
    <location>
        <begin position="155"/>
        <end position="184"/>
    </location>
</feature>
<evidence type="ECO:0000256" key="9">
    <source>
        <dbReference type="ARBA" id="ARBA00023004"/>
    </source>
</evidence>
<dbReference type="Proteomes" id="UP000708148">
    <property type="component" value="Unassembled WGS sequence"/>
</dbReference>
<evidence type="ECO:0000256" key="2">
    <source>
        <dbReference type="ARBA" id="ARBA00010823"/>
    </source>
</evidence>
<dbReference type="AlphaFoldDB" id="A0A8S1J6H9"/>
<evidence type="ECO:0000256" key="10">
    <source>
        <dbReference type="ARBA" id="ARBA00023033"/>
    </source>
</evidence>
<feature type="region of interest" description="Disordered" evidence="12">
    <location>
        <begin position="1"/>
        <end position="24"/>
    </location>
</feature>
<evidence type="ECO:0000256" key="12">
    <source>
        <dbReference type="SAM" id="MobiDB-lite"/>
    </source>
</evidence>
<accession>A0A8S1J6H9</accession>
<keyword evidence="11 13" id="KW-0472">Membrane</keyword>